<protein>
    <submittedName>
        <fullName evidence="1">Uncharacterized protein</fullName>
    </submittedName>
</protein>
<comment type="caution">
    <text evidence="1">The sequence shown here is derived from an EMBL/GenBank/DDBJ whole genome shotgun (WGS) entry which is preliminary data.</text>
</comment>
<keyword evidence="3" id="KW-1185">Reference proteome</keyword>
<accession>A0A9P6HJV1</accession>
<reference evidence="1" key="2">
    <citation type="submission" date="2020-11" db="EMBL/GenBank/DDBJ databases">
        <authorList>
            <consortium name="DOE Joint Genome Institute"/>
            <person name="Kuo A."/>
            <person name="Miyauchi S."/>
            <person name="Kiss E."/>
            <person name="Drula E."/>
            <person name="Kohler A."/>
            <person name="Sanchez-Garcia M."/>
            <person name="Andreopoulos B."/>
            <person name="Barry K.W."/>
            <person name="Bonito G."/>
            <person name="Buee M."/>
            <person name="Carver A."/>
            <person name="Chen C."/>
            <person name="Cichocki N."/>
            <person name="Clum A."/>
            <person name="Culley D."/>
            <person name="Crous P.W."/>
            <person name="Fauchery L."/>
            <person name="Girlanda M."/>
            <person name="Hayes R."/>
            <person name="Keri Z."/>
            <person name="Labutti K."/>
            <person name="Lipzen A."/>
            <person name="Lombard V."/>
            <person name="Magnuson J."/>
            <person name="Maillard F."/>
            <person name="Morin E."/>
            <person name="Murat C."/>
            <person name="Nolan M."/>
            <person name="Ohm R."/>
            <person name="Pangilinan J."/>
            <person name="Pereira M."/>
            <person name="Perotto S."/>
            <person name="Peter M."/>
            <person name="Riley R."/>
            <person name="Sitrit Y."/>
            <person name="Stielow B."/>
            <person name="Szollosi G."/>
            <person name="Zifcakova L."/>
            <person name="Stursova M."/>
            <person name="Spatafora J.W."/>
            <person name="Tedersoo L."/>
            <person name="Vaario L.-M."/>
            <person name="Yamada A."/>
            <person name="Yan M."/>
            <person name="Wang P."/>
            <person name="Xu J."/>
            <person name="Bruns T."/>
            <person name="Baldrian P."/>
            <person name="Vilgalys R."/>
            <person name="Henrissat B."/>
            <person name="Grigoriev I.V."/>
            <person name="Hibbett D."/>
            <person name="Nagy L.G."/>
            <person name="Martin F.M."/>
        </authorList>
    </citation>
    <scope>NUCLEOTIDE SEQUENCE</scope>
    <source>
        <strain evidence="1">UH-Tt-Lm1</strain>
    </source>
</reference>
<dbReference type="AlphaFoldDB" id="A0A9P6HJV1"/>
<evidence type="ECO:0000313" key="3">
    <source>
        <dbReference type="Proteomes" id="UP000736335"/>
    </source>
</evidence>
<proteinExistence type="predicted"/>
<name>A0A9P6HJV1_9AGAM</name>
<dbReference type="EMBL" id="WIUZ02000004">
    <property type="protein sequence ID" value="KAF9788730.1"/>
    <property type="molecule type" value="Genomic_DNA"/>
</dbReference>
<sequence length="140" mass="16003">MVKGAEDRAATDGGDFSRRRLKIEVRKHNQRDVLRLRRSTYIPHGLFVPPFEPEQPSIRNEKSTSNFFWDSVTSGNLDTSSEQARKISCLHPRSRLGLGPQAPRQEIVRIPAPFPSTTPLHGTYVQVLVNQGRQVEERWD</sequence>
<dbReference type="Proteomes" id="UP000736335">
    <property type="component" value="Unassembled WGS sequence"/>
</dbReference>
<organism evidence="1 3">
    <name type="scientific">Thelephora terrestris</name>
    <dbReference type="NCBI Taxonomy" id="56493"/>
    <lineage>
        <taxon>Eukaryota</taxon>
        <taxon>Fungi</taxon>
        <taxon>Dikarya</taxon>
        <taxon>Basidiomycota</taxon>
        <taxon>Agaricomycotina</taxon>
        <taxon>Agaricomycetes</taxon>
        <taxon>Thelephorales</taxon>
        <taxon>Thelephoraceae</taxon>
        <taxon>Thelephora</taxon>
    </lineage>
</organism>
<dbReference type="EMBL" id="WIUZ02000004">
    <property type="protein sequence ID" value="KAF9788717.1"/>
    <property type="molecule type" value="Genomic_DNA"/>
</dbReference>
<reference evidence="1" key="1">
    <citation type="journal article" date="2020" name="Nat. Commun.">
        <title>Large-scale genome sequencing of mycorrhizal fungi provides insights into the early evolution of symbiotic traits.</title>
        <authorList>
            <person name="Miyauchi S."/>
            <person name="Kiss E."/>
            <person name="Kuo A."/>
            <person name="Drula E."/>
            <person name="Kohler A."/>
            <person name="Sanchez-Garcia M."/>
            <person name="Morin E."/>
            <person name="Andreopoulos B."/>
            <person name="Barry K.W."/>
            <person name="Bonito G."/>
            <person name="Buee M."/>
            <person name="Carver A."/>
            <person name="Chen C."/>
            <person name="Cichocki N."/>
            <person name="Clum A."/>
            <person name="Culley D."/>
            <person name="Crous P.W."/>
            <person name="Fauchery L."/>
            <person name="Girlanda M."/>
            <person name="Hayes R.D."/>
            <person name="Keri Z."/>
            <person name="LaButti K."/>
            <person name="Lipzen A."/>
            <person name="Lombard V."/>
            <person name="Magnuson J."/>
            <person name="Maillard F."/>
            <person name="Murat C."/>
            <person name="Nolan M."/>
            <person name="Ohm R.A."/>
            <person name="Pangilinan J."/>
            <person name="Pereira M.F."/>
            <person name="Perotto S."/>
            <person name="Peter M."/>
            <person name="Pfister S."/>
            <person name="Riley R."/>
            <person name="Sitrit Y."/>
            <person name="Stielow J.B."/>
            <person name="Szollosi G."/>
            <person name="Zifcakova L."/>
            <person name="Stursova M."/>
            <person name="Spatafora J.W."/>
            <person name="Tedersoo L."/>
            <person name="Vaario L.M."/>
            <person name="Yamada A."/>
            <person name="Yan M."/>
            <person name="Wang P."/>
            <person name="Xu J."/>
            <person name="Bruns T."/>
            <person name="Baldrian P."/>
            <person name="Vilgalys R."/>
            <person name="Dunand C."/>
            <person name="Henrissat B."/>
            <person name="Grigoriev I.V."/>
            <person name="Hibbett D."/>
            <person name="Nagy L.G."/>
            <person name="Martin F.M."/>
        </authorList>
    </citation>
    <scope>NUCLEOTIDE SEQUENCE</scope>
    <source>
        <strain evidence="1">UH-Tt-Lm1</strain>
    </source>
</reference>
<evidence type="ECO:0000313" key="2">
    <source>
        <dbReference type="EMBL" id="KAF9788730.1"/>
    </source>
</evidence>
<evidence type="ECO:0000313" key="1">
    <source>
        <dbReference type="EMBL" id="KAF9788717.1"/>
    </source>
</evidence>
<gene>
    <name evidence="2" type="ORF">BJ322DRAFT_1019210</name>
    <name evidence="1" type="ORF">BJ322DRAFT_1106689</name>
</gene>